<dbReference type="EMBL" id="VDLU01000001">
    <property type="protein sequence ID" value="TNJ29461.1"/>
    <property type="molecule type" value="Genomic_DNA"/>
</dbReference>
<accession>A0A142C644</accession>
<evidence type="ECO:0000313" key="1">
    <source>
        <dbReference type="EMBL" id="AMP46295.1"/>
    </source>
</evidence>
<dbReference type="GO" id="GO:0005509">
    <property type="term" value="F:calcium ion binding"/>
    <property type="evidence" value="ECO:0007669"/>
    <property type="project" value="InterPro"/>
</dbReference>
<protein>
    <submittedName>
        <fullName evidence="1">Alpha-16 giardin</fullName>
    </submittedName>
</protein>
<dbReference type="GO" id="GO:0005544">
    <property type="term" value="F:calcium-dependent phospholipid binding"/>
    <property type="evidence" value="ECO:0007669"/>
    <property type="project" value="InterPro"/>
</dbReference>
<dbReference type="SUPFAM" id="SSF47874">
    <property type="entry name" value="Annexin"/>
    <property type="match status" value="1"/>
</dbReference>
<reference evidence="1" key="1">
    <citation type="submission" date="2015-12" db="EMBL/GenBank/DDBJ databases">
        <title>Comparative cell biology and evolution of annexins in diplomonads.</title>
        <authorList>
            <person name="Einarsson E."/>
            <person name="Astvaldsson A."/>
            <person name="Hultenby K."/>
            <person name="Andersson J.O."/>
            <person name="Svard S.G."/>
            <person name="Jerlstrom-Hultqvist J."/>
        </authorList>
    </citation>
    <scope>NUCLEOTIDE SEQUENCE</scope>
</reference>
<name>A0A142C644_GIAMU</name>
<gene>
    <name evidence="2" type="ORF">GMRT_10246</name>
</gene>
<dbReference type="AlphaFoldDB" id="A0A142C644"/>
<reference evidence="2 3" key="2">
    <citation type="submission" date="2019-05" db="EMBL/GenBank/DDBJ databases">
        <title>The compact genome of Giardia muris reveals important steps in the evolution of intestinal protozoan parasites.</title>
        <authorList>
            <person name="Xu F."/>
            <person name="Jimenez-Gonzalez A."/>
            <person name="Einarsson E."/>
            <person name="Astvaldsson A."/>
            <person name="Peirasmaki D."/>
            <person name="Eckmann L."/>
            <person name="Andersson J.O."/>
            <person name="Svard S.G."/>
            <person name="Jerlstrom-Hultqvist J."/>
        </authorList>
    </citation>
    <scope>NUCLEOTIDE SEQUENCE [LARGE SCALE GENOMIC DNA]</scope>
    <source>
        <strain evidence="2 3">Roberts-Thomson</strain>
    </source>
</reference>
<evidence type="ECO:0000313" key="2">
    <source>
        <dbReference type="EMBL" id="TNJ29461.1"/>
    </source>
</evidence>
<proteinExistence type="predicted"/>
<dbReference type="EMBL" id="KU341414">
    <property type="protein sequence ID" value="AMP46295.1"/>
    <property type="molecule type" value="Genomic_DNA"/>
</dbReference>
<keyword evidence="3" id="KW-1185">Reference proteome</keyword>
<dbReference type="Proteomes" id="UP000315496">
    <property type="component" value="Chromosome 1"/>
</dbReference>
<dbReference type="InterPro" id="IPR037104">
    <property type="entry name" value="Annexin_sf"/>
</dbReference>
<dbReference type="VEuPathDB" id="GiardiaDB:GMRT_10246"/>
<sequence length="320" mass="35872">MSYLAILERLIEALRGSTIDPLVDISCQLSSQQRQEIAQAYLNANGDTKMDHIPLVLQVSKRPKHFVPPYSCLSDAIWASFQGDVGTLLARWWAPEIFCRAALINHGIKRKNTIYVSGAIFATTEAEWPSLCSVWQRLYSSSLLETLRKFCAKPTLPNLLIIAWISYERKLSSSIDKDVLDFGIALGFVGQEGLHPEKLVRFFGQRVRHEWIDLQRKFKQKHSCSLDEALRRTLSASDYSIASLCGAALQSQHDLADKFISQLPKGLTGIDITYIIPALGGLPCKNIPSNRECVDSKLNQVRDPSLVSVATRLWATDVKE</sequence>
<evidence type="ECO:0000313" key="3">
    <source>
        <dbReference type="Proteomes" id="UP000315496"/>
    </source>
</evidence>
<organism evidence="1">
    <name type="scientific">Giardia muris</name>
    <dbReference type="NCBI Taxonomy" id="5742"/>
    <lineage>
        <taxon>Eukaryota</taxon>
        <taxon>Metamonada</taxon>
        <taxon>Diplomonadida</taxon>
        <taxon>Hexamitidae</taxon>
        <taxon>Giardiinae</taxon>
        <taxon>Giardia</taxon>
    </lineage>
</organism>